<feature type="transmembrane region" description="Helical" evidence="6">
    <location>
        <begin position="128"/>
        <end position="148"/>
    </location>
</feature>
<keyword evidence="3 6" id="KW-1133">Transmembrane helix</keyword>
<feature type="region of interest" description="Disordered" evidence="5">
    <location>
        <begin position="1"/>
        <end position="23"/>
    </location>
</feature>
<reference evidence="7 8" key="1">
    <citation type="journal article" date="2020" name="ISME J.">
        <title>Uncovering the hidden diversity of litter-decomposition mechanisms in mushroom-forming fungi.</title>
        <authorList>
            <person name="Floudas D."/>
            <person name="Bentzer J."/>
            <person name="Ahren D."/>
            <person name="Johansson T."/>
            <person name="Persson P."/>
            <person name="Tunlid A."/>
        </authorList>
    </citation>
    <scope>NUCLEOTIDE SEQUENCE [LARGE SCALE GENOMIC DNA]</scope>
    <source>
        <strain evidence="7 8">CBS 101986</strain>
    </source>
</reference>
<dbReference type="Gene3D" id="1.20.1250.20">
    <property type="entry name" value="MFS general substrate transporter like domains"/>
    <property type="match status" value="1"/>
</dbReference>
<evidence type="ECO:0000256" key="2">
    <source>
        <dbReference type="ARBA" id="ARBA00022692"/>
    </source>
</evidence>
<feature type="transmembrane region" description="Helical" evidence="6">
    <location>
        <begin position="43"/>
        <end position="67"/>
    </location>
</feature>
<dbReference type="InterPro" id="IPR011701">
    <property type="entry name" value="MFS"/>
</dbReference>
<dbReference type="InterPro" id="IPR036259">
    <property type="entry name" value="MFS_trans_sf"/>
</dbReference>
<feature type="transmembrane region" description="Helical" evidence="6">
    <location>
        <begin position="103"/>
        <end position="122"/>
    </location>
</feature>
<sequence length="314" mass="33672">MDCNKNMSADNPGTDSETGSQGTAIYERPTGLKGLYYHPITQVVMLGLVCFMGPGLFNALTGLGGAGQVDPTTSANANSTHYATFAVCAFFSGSVNNKLGSRLTLLLGITGFSLSIGSYLALNIHPHAGSFVIASGAVQGLCAGLLWTAQGSLMMSYATESQKGMFIGIFWAIFNLGAVVGAAVSLGQNIHSTANSVQNGTYIGILVLTLIGVTIPMLMVPPEKMTRTDGTKVMTPRHPSWKVEIYSLWVTLCADPLIILLVPMFFVSNWFYAWQFNEYNDALFNIRARSLNNLVYWVLGVNYVALGLAVIVDI</sequence>
<protein>
    <submittedName>
        <fullName evidence="7">Uncharacterized protein</fullName>
    </submittedName>
</protein>
<feature type="transmembrane region" description="Helical" evidence="6">
    <location>
        <begin position="202"/>
        <end position="222"/>
    </location>
</feature>
<organism evidence="7 8">
    <name type="scientific">Psilocybe cf. subviscida</name>
    <dbReference type="NCBI Taxonomy" id="2480587"/>
    <lineage>
        <taxon>Eukaryota</taxon>
        <taxon>Fungi</taxon>
        <taxon>Dikarya</taxon>
        <taxon>Basidiomycota</taxon>
        <taxon>Agaricomycotina</taxon>
        <taxon>Agaricomycetes</taxon>
        <taxon>Agaricomycetidae</taxon>
        <taxon>Agaricales</taxon>
        <taxon>Agaricineae</taxon>
        <taxon>Strophariaceae</taxon>
        <taxon>Psilocybe</taxon>
    </lineage>
</organism>
<evidence type="ECO:0000313" key="7">
    <source>
        <dbReference type="EMBL" id="KAF5317585.1"/>
    </source>
</evidence>
<accession>A0A8H5B6C3</accession>
<feature type="transmembrane region" description="Helical" evidence="6">
    <location>
        <begin position="294"/>
        <end position="312"/>
    </location>
</feature>
<evidence type="ECO:0000256" key="3">
    <source>
        <dbReference type="ARBA" id="ARBA00022989"/>
    </source>
</evidence>
<dbReference type="GO" id="GO:0022857">
    <property type="term" value="F:transmembrane transporter activity"/>
    <property type="evidence" value="ECO:0007669"/>
    <property type="project" value="InterPro"/>
</dbReference>
<evidence type="ECO:0000256" key="1">
    <source>
        <dbReference type="ARBA" id="ARBA00004141"/>
    </source>
</evidence>
<dbReference type="GO" id="GO:0016020">
    <property type="term" value="C:membrane"/>
    <property type="evidence" value="ECO:0007669"/>
    <property type="project" value="UniProtKB-SubCell"/>
</dbReference>
<evidence type="ECO:0000256" key="4">
    <source>
        <dbReference type="ARBA" id="ARBA00023136"/>
    </source>
</evidence>
<dbReference type="PANTHER" id="PTHR23294">
    <property type="entry name" value="ET TRANSLATION PRODUCT-RELATED"/>
    <property type="match status" value="1"/>
</dbReference>
<dbReference type="Pfam" id="PF07690">
    <property type="entry name" value="MFS_1"/>
    <property type="match status" value="1"/>
</dbReference>
<comment type="subcellular location">
    <subcellularLocation>
        <location evidence="1">Membrane</location>
        <topology evidence="1">Multi-pass membrane protein</topology>
    </subcellularLocation>
</comment>
<proteinExistence type="predicted"/>
<dbReference type="OrthoDB" id="3256751at2759"/>
<feature type="transmembrane region" description="Helical" evidence="6">
    <location>
        <begin position="169"/>
        <end position="190"/>
    </location>
</feature>
<name>A0A8H5B6C3_9AGAR</name>
<keyword evidence="4 6" id="KW-0472">Membrane</keyword>
<comment type="caution">
    <text evidence="7">The sequence shown here is derived from an EMBL/GenBank/DDBJ whole genome shotgun (WGS) entry which is preliminary data.</text>
</comment>
<evidence type="ECO:0000313" key="8">
    <source>
        <dbReference type="Proteomes" id="UP000567179"/>
    </source>
</evidence>
<evidence type="ECO:0000256" key="6">
    <source>
        <dbReference type="SAM" id="Phobius"/>
    </source>
</evidence>
<keyword evidence="8" id="KW-1185">Reference proteome</keyword>
<keyword evidence="2 6" id="KW-0812">Transmembrane</keyword>
<dbReference type="EMBL" id="JAACJJ010000033">
    <property type="protein sequence ID" value="KAF5317585.1"/>
    <property type="molecule type" value="Genomic_DNA"/>
</dbReference>
<dbReference type="PANTHER" id="PTHR23294:SF59">
    <property type="entry name" value="UNC93-LIKE PROTEIN C922.05C"/>
    <property type="match status" value="1"/>
</dbReference>
<gene>
    <name evidence="7" type="ORF">D9619_013230</name>
</gene>
<evidence type="ECO:0000256" key="5">
    <source>
        <dbReference type="SAM" id="MobiDB-lite"/>
    </source>
</evidence>
<dbReference type="Proteomes" id="UP000567179">
    <property type="component" value="Unassembled WGS sequence"/>
</dbReference>
<dbReference type="SUPFAM" id="SSF103473">
    <property type="entry name" value="MFS general substrate transporter"/>
    <property type="match status" value="1"/>
</dbReference>
<feature type="transmembrane region" description="Helical" evidence="6">
    <location>
        <begin position="243"/>
        <end position="274"/>
    </location>
</feature>
<dbReference type="InterPro" id="IPR051617">
    <property type="entry name" value="UNC-93-like_regulator"/>
</dbReference>
<dbReference type="AlphaFoldDB" id="A0A8H5B6C3"/>